<comment type="caution">
    <text evidence="8">The sequence shown here is derived from an EMBL/GenBank/DDBJ whole genome shotgun (WGS) entry which is preliminary data.</text>
</comment>
<comment type="subcellular location">
    <subcellularLocation>
        <location evidence="1">Membrane</location>
        <topology evidence="1">Multi-pass membrane protein</topology>
    </subcellularLocation>
</comment>
<dbReference type="InterPro" id="IPR044226">
    <property type="entry name" value="SIP2-1-like"/>
</dbReference>
<name>A0A2U1MKK2_ARTAN</name>
<dbReference type="PANTHER" id="PTHR47720:SF1">
    <property type="entry name" value="AQUAPORIN SIP2-1-RELATED"/>
    <property type="match status" value="1"/>
</dbReference>
<evidence type="ECO:0000256" key="4">
    <source>
        <dbReference type="ARBA" id="ARBA00022840"/>
    </source>
</evidence>
<evidence type="ECO:0000256" key="1">
    <source>
        <dbReference type="ARBA" id="ARBA00004141"/>
    </source>
</evidence>
<evidence type="ECO:0000256" key="5">
    <source>
        <dbReference type="ARBA" id="ARBA00022989"/>
    </source>
</evidence>
<keyword evidence="2" id="KW-0812">Transmembrane</keyword>
<feature type="domain" description="TcmA/NAT10 helicase" evidence="7">
    <location>
        <begin position="2"/>
        <end position="26"/>
    </location>
</feature>
<evidence type="ECO:0000256" key="2">
    <source>
        <dbReference type="ARBA" id="ARBA00022692"/>
    </source>
</evidence>
<dbReference type="GO" id="GO:0015267">
    <property type="term" value="F:channel activity"/>
    <property type="evidence" value="ECO:0007669"/>
    <property type="project" value="InterPro"/>
</dbReference>
<sequence length="242" mass="27458">MELCEAIRYASGDPVESWLNNLLCLDAMFLLHQKHQTHYNCKEEYHLTVRSPLVERGFMPIVSLHQGALTKGLLTFTIVLISHVLSTKILGIFFRNTWISSLSKIALHILGSDLTDGCMNPASLYFSLYLQGKHNYYFYEKGLGWEVYGVHEEDERRERCTPVLGARRTDSEHFMHVTEPLVQGNPVTSHAKDLQVKIDHGWSPIYGPTIVVAKLLIMFEISSSSGVSIYYHGWSEIGQQGS</sequence>
<dbReference type="EMBL" id="PKPP01005029">
    <property type="protein sequence ID" value="PWA61742.1"/>
    <property type="molecule type" value="Genomic_DNA"/>
</dbReference>
<keyword evidence="3" id="KW-0547">Nucleotide-binding</keyword>
<accession>A0A2U1MKK2</accession>
<evidence type="ECO:0000313" key="9">
    <source>
        <dbReference type="Proteomes" id="UP000245207"/>
    </source>
</evidence>
<evidence type="ECO:0000256" key="6">
    <source>
        <dbReference type="ARBA" id="ARBA00023136"/>
    </source>
</evidence>
<protein>
    <submittedName>
        <fullName evidence="8">Small and basic intrinsic protein 2,1</fullName>
    </submittedName>
</protein>
<keyword evidence="6" id="KW-0472">Membrane</keyword>
<gene>
    <name evidence="8" type="ORF">CTI12_AA365900</name>
</gene>
<dbReference type="OrthoDB" id="1580043at2759"/>
<proteinExistence type="predicted"/>
<dbReference type="GO" id="GO:0005524">
    <property type="term" value="F:ATP binding"/>
    <property type="evidence" value="ECO:0007669"/>
    <property type="project" value="UniProtKB-KW"/>
</dbReference>
<dbReference type="STRING" id="35608.A0A2U1MKK2"/>
<dbReference type="GO" id="GO:0016020">
    <property type="term" value="C:membrane"/>
    <property type="evidence" value="ECO:0007669"/>
    <property type="project" value="UniProtKB-SubCell"/>
</dbReference>
<evidence type="ECO:0000313" key="8">
    <source>
        <dbReference type="EMBL" id="PWA61742.1"/>
    </source>
</evidence>
<keyword evidence="9" id="KW-1185">Reference proteome</keyword>
<reference evidence="8 9" key="1">
    <citation type="journal article" date="2018" name="Mol. Plant">
        <title>The genome of Artemisia annua provides insight into the evolution of Asteraceae family and artemisinin biosynthesis.</title>
        <authorList>
            <person name="Shen Q."/>
            <person name="Zhang L."/>
            <person name="Liao Z."/>
            <person name="Wang S."/>
            <person name="Yan T."/>
            <person name="Shi P."/>
            <person name="Liu M."/>
            <person name="Fu X."/>
            <person name="Pan Q."/>
            <person name="Wang Y."/>
            <person name="Lv Z."/>
            <person name="Lu X."/>
            <person name="Zhang F."/>
            <person name="Jiang W."/>
            <person name="Ma Y."/>
            <person name="Chen M."/>
            <person name="Hao X."/>
            <person name="Li L."/>
            <person name="Tang Y."/>
            <person name="Lv G."/>
            <person name="Zhou Y."/>
            <person name="Sun X."/>
            <person name="Brodelius P.E."/>
            <person name="Rose J.K.C."/>
            <person name="Tang K."/>
        </authorList>
    </citation>
    <scope>NUCLEOTIDE SEQUENCE [LARGE SCALE GENOMIC DNA]</scope>
    <source>
        <strain evidence="9">cv. Huhao1</strain>
        <tissue evidence="8">Leaf</tissue>
    </source>
</reference>
<dbReference type="InterPro" id="IPR007807">
    <property type="entry name" value="TcmA/NAT10_helicase"/>
</dbReference>
<evidence type="ECO:0000259" key="7">
    <source>
        <dbReference type="Pfam" id="PF05127"/>
    </source>
</evidence>
<dbReference type="InterPro" id="IPR023271">
    <property type="entry name" value="Aquaporin-like"/>
</dbReference>
<dbReference type="PANTHER" id="PTHR47720">
    <property type="entry name" value="AQUAPORIN SIP2-1-RELATED"/>
    <property type="match status" value="1"/>
</dbReference>
<keyword evidence="5" id="KW-1133">Transmembrane helix</keyword>
<evidence type="ECO:0000256" key="3">
    <source>
        <dbReference type="ARBA" id="ARBA00022741"/>
    </source>
</evidence>
<organism evidence="8 9">
    <name type="scientific">Artemisia annua</name>
    <name type="common">Sweet wormwood</name>
    <dbReference type="NCBI Taxonomy" id="35608"/>
    <lineage>
        <taxon>Eukaryota</taxon>
        <taxon>Viridiplantae</taxon>
        <taxon>Streptophyta</taxon>
        <taxon>Embryophyta</taxon>
        <taxon>Tracheophyta</taxon>
        <taxon>Spermatophyta</taxon>
        <taxon>Magnoliopsida</taxon>
        <taxon>eudicotyledons</taxon>
        <taxon>Gunneridae</taxon>
        <taxon>Pentapetalae</taxon>
        <taxon>asterids</taxon>
        <taxon>campanulids</taxon>
        <taxon>Asterales</taxon>
        <taxon>Asteraceae</taxon>
        <taxon>Asteroideae</taxon>
        <taxon>Anthemideae</taxon>
        <taxon>Artemisiinae</taxon>
        <taxon>Artemisia</taxon>
    </lineage>
</organism>
<dbReference type="Pfam" id="PF05127">
    <property type="entry name" value="NAT10_TcmA_helicase"/>
    <property type="match status" value="1"/>
</dbReference>
<keyword evidence="4" id="KW-0067">ATP-binding</keyword>
<dbReference type="AlphaFoldDB" id="A0A2U1MKK2"/>
<dbReference type="Proteomes" id="UP000245207">
    <property type="component" value="Unassembled WGS sequence"/>
</dbReference>
<dbReference type="SUPFAM" id="SSF81338">
    <property type="entry name" value="Aquaporin-like"/>
    <property type="match status" value="1"/>
</dbReference>